<proteinExistence type="predicted"/>
<dbReference type="Proteomes" id="UP000824890">
    <property type="component" value="Unassembled WGS sequence"/>
</dbReference>
<reference evidence="1 2" key="1">
    <citation type="submission" date="2021-05" db="EMBL/GenBank/DDBJ databases">
        <title>Genome Assembly of Synthetic Allotetraploid Brassica napus Reveals Homoeologous Exchanges between Subgenomes.</title>
        <authorList>
            <person name="Davis J.T."/>
        </authorList>
    </citation>
    <scope>NUCLEOTIDE SEQUENCE [LARGE SCALE GENOMIC DNA]</scope>
    <source>
        <strain evidence="2">cv. Da-Ae</strain>
        <tissue evidence="1">Seedling</tissue>
    </source>
</reference>
<sequence>GVEGSDVRPARERACRRRSPSIFHRVIFYGFSYSSSPYHLVGALVRALSAVVFSGGDQSPVEALNDASGWRIGKLRLEGVSGDDVVELLSLGLYRWIDRWRWHRGFDCCRVPSWIEAVERVSGAFVWVA</sequence>
<evidence type="ECO:0000313" key="1">
    <source>
        <dbReference type="EMBL" id="KAH0860022.1"/>
    </source>
</evidence>
<accession>A0ABQ7XXL1</accession>
<protein>
    <submittedName>
        <fullName evidence="1">Uncharacterized protein</fullName>
    </submittedName>
</protein>
<keyword evidence="2" id="KW-1185">Reference proteome</keyword>
<organism evidence="1 2">
    <name type="scientific">Brassica napus</name>
    <name type="common">Rape</name>
    <dbReference type="NCBI Taxonomy" id="3708"/>
    <lineage>
        <taxon>Eukaryota</taxon>
        <taxon>Viridiplantae</taxon>
        <taxon>Streptophyta</taxon>
        <taxon>Embryophyta</taxon>
        <taxon>Tracheophyta</taxon>
        <taxon>Spermatophyta</taxon>
        <taxon>Magnoliopsida</taxon>
        <taxon>eudicotyledons</taxon>
        <taxon>Gunneridae</taxon>
        <taxon>Pentapetalae</taxon>
        <taxon>rosids</taxon>
        <taxon>malvids</taxon>
        <taxon>Brassicales</taxon>
        <taxon>Brassicaceae</taxon>
        <taxon>Brassiceae</taxon>
        <taxon>Brassica</taxon>
    </lineage>
</organism>
<feature type="non-terminal residue" evidence="1">
    <location>
        <position position="1"/>
    </location>
</feature>
<feature type="non-terminal residue" evidence="1">
    <location>
        <position position="129"/>
    </location>
</feature>
<name>A0ABQ7XXL1_BRANA</name>
<evidence type="ECO:0000313" key="2">
    <source>
        <dbReference type="Proteomes" id="UP000824890"/>
    </source>
</evidence>
<dbReference type="EMBL" id="JAGKQM010000019">
    <property type="protein sequence ID" value="KAH0860022.1"/>
    <property type="molecule type" value="Genomic_DNA"/>
</dbReference>
<comment type="caution">
    <text evidence="1">The sequence shown here is derived from an EMBL/GenBank/DDBJ whole genome shotgun (WGS) entry which is preliminary data.</text>
</comment>
<gene>
    <name evidence="1" type="ORF">HID58_088283</name>
</gene>